<accession>A0A067K5T8</accession>
<reference evidence="1 2" key="1">
    <citation type="journal article" date="2014" name="PLoS ONE">
        <title>Global Analysis of Gene Expression Profiles in Physic Nut (Jatropha curcas L.) Seedlings Exposed to Salt Stress.</title>
        <authorList>
            <person name="Zhang L."/>
            <person name="Zhang C."/>
            <person name="Wu P."/>
            <person name="Chen Y."/>
            <person name="Li M."/>
            <person name="Jiang H."/>
            <person name="Wu G."/>
        </authorList>
    </citation>
    <scope>NUCLEOTIDE SEQUENCE [LARGE SCALE GENOMIC DNA]</scope>
    <source>
        <strain evidence="2">cv. GZQX0401</strain>
        <tissue evidence="1">Young leaves</tissue>
    </source>
</reference>
<sequence length="88" mass="9319">MAELRLRFPDGDWDFVHAYKDLDIKEEVAVDASVLGEDAQCPAGVAPSGLEGFPGVSNAPDPTTPTDSGVIVVELALPTNVVDDRPIE</sequence>
<name>A0A067K5T8_JATCU</name>
<evidence type="ECO:0000313" key="1">
    <source>
        <dbReference type="EMBL" id="KDP30393.1"/>
    </source>
</evidence>
<dbReference type="EMBL" id="KK914686">
    <property type="protein sequence ID" value="KDP30393.1"/>
    <property type="molecule type" value="Genomic_DNA"/>
</dbReference>
<evidence type="ECO:0000313" key="2">
    <source>
        <dbReference type="Proteomes" id="UP000027138"/>
    </source>
</evidence>
<dbReference type="Proteomes" id="UP000027138">
    <property type="component" value="Unassembled WGS sequence"/>
</dbReference>
<protein>
    <submittedName>
        <fullName evidence="1">Uncharacterized protein</fullName>
    </submittedName>
</protein>
<keyword evidence="2" id="KW-1185">Reference proteome</keyword>
<organism evidence="1 2">
    <name type="scientific">Jatropha curcas</name>
    <name type="common">Barbados nut</name>
    <dbReference type="NCBI Taxonomy" id="180498"/>
    <lineage>
        <taxon>Eukaryota</taxon>
        <taxon>Viridiplantae</taxon>
        <taxon>Streptophyta</taxon>
        <taxon>Embryophyta</taxon>
        <taxon>Tracheophyta</taxon>
        <taxon>Spermatophyta</taxon>
        <taxon>Magnoliopsida</taxon>
        <taxon>eudicotyledons</taxon>
        <taxon>Gunneridae</taxon>
        <taxon>Pentapetalae</taxon>
        <taxon>rosids</taxon>
        <taxon>fabids</taxon>
        <taxon>Malpighiales</taxon>
        <taxon>Euphorbiaceae</taxon>
        <taxon>Crotonoideae</taxon>
        <taxon>Jatropheae</taxon>
        <taxon>Jatropha</taxon>
    </lineage>
</organism>
<gene>
    <name evidence="1" type="ORF">JCGZ_18136</name>
</gene>
<proteinExistence type="predicted"/>
<dbReference type="AlphaFoldDB" id="A0A067K5T8"/>